<name>A0A4U8YVX5_METTU</name>
<dbReference type="KEGG" id="mtun:MTUNDRAET4_0005"/>
<evidence type="ECO:0000313" key="1">
    <source>
        <dbReference type="EMBL" id="VFU06898.1"/>
    </source>
</evidence>
<dbReference type="Proteomes" id="UP000294360">
    <property type="component" value="Chromosome"/>
</dbReference>
<evidence type="ECO:0000313" key="2">
    <source>
        <dbReference type="Proteomes" id="UP000294360"/>
    </source>
</evidence>
<dbReference type="AlphaFoldDB" id="A0A4U8YVX5"/>
<dbReference type="EMBL" id="LR536450">
    <property type="protein sequence ID" value="VFU06898.1"/>
    <property type="molecule type" value="Genomic_DNA"/>
</dbReference>
<gene>
    <name evidence="1" type="ORF">MTUNDRAET4_0005</name>
</gene>
<organism evidence="1 2">
    <name type="scientific">Methylocella tundrae</name>
    <dbReference type="NCBI Taxonomy" id="227605"/>
    <lineage>
        <taxon>Bacteria</taxon>
        <taxon>Pseudomonadati</taxon>
        <taxon>Pseudomonadota</taxon>
        <taxon>Alphaproteobacteria</taxon>
        <taxon>Hyphomicrobiales</taxon>
        <taxon>Beijerinckiaceae</taxon>
        <taxon>Methylocella</taxon>
    </lineage>
</organism>
<reference evidence="1 2" key="1">
    <citation type="submission" date="2019-03" db="EMBL/GenBank/DDBJ databases">
        <authorList>
            <person name="Kox A.R. M."/>
        </authorList>
    </citation>
    <scope>NUCLEOTIDE SEQUENCE [LARGE SCALE GENOMIC DNA]</scope>
    <source>
        <strain evidence="1">MTUNDRAET4 annotated genome</strain>
    </source>
</reference>
<sequence>MENGLINPIGESGLARGRDRANVLSYRVFLRERDTASREKYGGTKG</sequence>
<accession>A0A4U8YVX5</accession>
<protein>
    <submittedName>
        <fullName evidence="1">Uncharacterized protein</fullName>
    </submittedName>
</protein>
<proteinExistence type="predicted"/>